<dbReference type="GO" id="GO:0015031">
    <property type="term" value="P:protein transport"/>
    <property type="evidence" value="ECO:0007669"/>
    <property type="project" value="UniProtKB-KW"/>
</dbReference>
<dbReference type="PANTHER" id="PTHR14042">
    <property type="entry name" value="DOPEY-RELATED"/>
    <property type="match status" value="1"/>
</dbReference>
<keyword evidence="2" id="KW-0653">Protein transport</keyword>
<dbReference type="Pfam" id="PF04118">
    <property type="entry name" value="Dopey_N"/>
    <property type="match status" value="1"/>
</dbReference>
<comment type="caution">
    <text evidence="7">The sequence shown here is derived from an EMBL/GenBank/DDBJ whole genome shotgun (WGS) entry which is preliminary data.</text>
</comment>
<dbReference type="GO" id="GO:0006895">
    <property type="term" value="P:Golgi to endosome transport"/>
    <property type="evidence" value="ECO:0007669"/>
    <property type="project" value="InterPro"/>
</dbReference>
<dbReference type="Proteomes" id="UP001295684">
    <property type="component" value="Unassembled WGS sequence"/>
</dbReference>
<evidence type="ECO:0000256" key="2">
    <source>
        <dbReference type="ARBA" id="ARBA00022927"/>
    </source>
</evidence>
<dbReference type="SUPFAM" id="SSF48371">
    <property type="entry name" value="ARM repeat"/>
    <property type="match status" value="1"/>
</dbReference>
<dbReference type="InterPro" id="IPR016024">
    <property type="entry name" value="ARM-type_fold"/>
</dbReference>
<evidence type="ECO:0000313" key="8">
    <source>
        <dbReference type="Proteomes" id="UP001295684"/>
    </source>
</evidence>
<evidence type="ECO:0000256" key="1">
    <source>
        <dbReference type="ARBA" id="ARBA00022448"/>
    </source>
</evidence>
<organism evidence="7 8">
    <name type="scientific">Euplotes crassus</name>
    <dbReference type="NCBI Taxonomy" id="5936"/>
    <lineage>
        <taxon>Eukaryota</taxon>
        <taxon>Sar</taxon>
        <taxon>Alveolata</taxon>
        <taxon>Ciliophora</taxon>
        <taxon>Intramacronucleata</taxon>
        <taxon>Spirotrichea</taxon>
        <taxon>Hypotrichia</taxon>
        <taxon>Euplotida</taxon>
        <taxon>Euplotidae</taxon>
        <taxon>Moneuplotes</taxon>
    </lineage>
</organism>
<evidence type="ECO:0000256" key="3">
    <source>
        <dbReference type="ARBA" id="ARBA00046326"/>
    </source>
</evidence>
<feature type="domain" description="DOP1-like C-terminal" evidence="6">
    <location>
        <begin position="1621"/>
        <end position="1886"/>
    </location>
</feature>
<dbReference type="GO" id="GO:0005768">
    <property type="term" value="C:endosome"/>
    <property type="evidence" value="ECO:0007669"/>
    <property type="project" value="TreeGrafter"/>
</dbReference>
<dbReference type="InterPro" id="IPR007249">
    <property type="entry name" value="DOP1_N"/>
</dbReference>
<comment type="similarity">
    <text evidence="3">Belongs to the DOP1 family.</text>
</comment>
<reference evidence="7" key="1">
    <citation type="submission" date="2023-07" db="EMBL/GenBank/DDBJ databases">
        <authorList>
            <consortium name="AG Swart"/>
            <person name="Singh M."/>
            <person name="Singh A."/>
            <person name="Seah K."/>
            <person name="Emmerich C."/>
        </authorList>
    </citation>
    <scope>NUCLEOTIDE SEQUENCE</scope>
    <source>
        <strain evidence="7">DP1</strain>
    </source>
</reference>
<feature type="compositionally biased region" description="Basic residues" evidence="4">
    <location>
        <begin position="1266"/>
        <end position="1279"/>
    </location>
</feature>
<keyword evidence="8" id="KW-1185">Reference proteome</keyword>
<dbReference type="InterPro" id="IPR040314">
    <property type="entry name" value="DOP1"/>
</dbReference>
<evidence type="ECO:0008006" key="9">
    <source>
        <dbReference type="Google" id="ProtNLM"/>
    </source>
</evidence>
<feature type="domain" description="DOP1 N-terminal" evidence="5">
    <location>
        <begin position="3"/>
        <end position="345"/>
    </location>
</feature>
<dbReference type="GO" id="GO:0005802">
    <property type="term" value="C:trans-Golgi network"/>
    <property type="evidence" value="ECO:0007669"/>
    <property type="project" value="TreeGrafter"/>
</dbReference>
<evidence type="ECO:0000259" key="5">
    <source>
        <dbReference type="Pfam" id="PF04118"/>
    </source>
</evidence>
<dbReference type="EMBL" id="CAMPGE010024476">
    <property type="protein sequence ID" value="CAI2382310.1"/>
    <property type="molecule type" value="Genomic_DNA"/>
</dbReference>
<keyword evidence="1" id="KW-0813">Transport</keyword>
<proteinExistence type="inferred from homology"/>
<sequence>MSFNQFQRNIKTLVDSFERAREWADLNNCLQKLKRILEKNDAESKHEIEDIPSLAKRLAQCLSPDFNVIHKTTLEIYKMIFQSELQKRRLEAEEGKQEEGDNYTFGSGLGVLLSGLFGFYQYAAFEVKEKFLDIVEEEILMLVKELHVCLGGFMVCILPALDDQSETITKKVEEILNKTEEIVGTKMFYGTIWMTLMRSSRTRIGGFKYIEKYIPKSLDACRRRKIYPIKMVIKCFENQLHIKSATESDILVEEKNRLKNMEAEDYYYFYYPQKSKLVINALIACMMDPSVYVNRMVLDFINTHLGIHSDILKIEENSILVESALNLITKKDFACLKKFSNWLLSHLEDEEFDVDYNFDGDKAIEAIVPALISIFSERPRNARNASLSITMIQTLLYENALITDAVMDKVTVEVIDYIQDYMIGNDGTRLGEEFLTKFNETTANFFEHIGTQLSSVLKALGRNLSEKMDSGNVEEALKSIQRIEFSLTILNLERVEDVNDLLRPILSRILASVNKLSKGMREPKNTIPALNLALVILQNIKDEKANIAVEEEELAENIERFNKFFSDLCSCIINDYADSALSEVDELNSSPLPPSPALLSTLKLACRILYQVQIYASADNMEADPDWLQKLLKCCKSDFISVSILASEIFLSFILRKNIVEKGPYYQIKSIIYCGKKDQAELMQTEYLKCLQGKKEVHHQNEHCYEIIVRLWKFLEEEQYNEEIVSLLKNFDVNLPEIVSDVVSKDLSDKNKTDRIVKAINKFSTYWNLTSDKYPHYAAFPDGNSLFQMLEYLEAGIPSVRLASKSWLNISTSNFRRILDPLLSILCNSQTDVVTNMQDEMFFTEVYDSRQIVQCFSKFRSIVLNSQNELIGYTLSNEVTPAIMTKFREVFKYVELVDETYYQILIQVCVKFIVGHIKQGEISKYATDTHSVNATACEFLELILRSSKESDVTAMVAAEILPRILKALSVSIEKHDNAMQVQLLNLLKVILFECTFKDDTENCRMVLSNEMFSDILVHGMNNQVSYVRQHFIEFVVQIVPMITEMLQEAEAVAPITKLVLCLINILRKVDLSIYGEDTDATGGRKEEVKGGHSIRATVLIWKQDQMNTNRHVNENLLINSEVDIQLIIEGIKSIIYHCLHIHPDSSDLKFTEEYEYVEGSGFSFKTIFGGGEGHDKLIDKSSKLTPLKESVLQLLKPLFISCISCWKDLCIFLPKDYLFSRIGVISYRNEDQSATNMMLRNKLRDLEGTDDAAASTNLEEEEESKGKKKSKKKRKKKKKDTPSKAMGLDEINGSLKSYIDSEANPTHKMLINILKPIAFCYPNQLIQEILVIWIRKEDIQNLNVNLCLIKLIQILSCLELPLYAVIGALNYNIEKMEFASKKVAQKKKVILEREELQKESLIFFFLYTYILHNLQFYFKTEDDTKIYRLFLKFLKYYQYSRHPTTICWMLETLYILSQKYSPKEAYLSEKKIKKDYQDLMQMLTENVARIISDDLNIGFSPNYCLTFVYPPSMYEHLKAWTVLVTEDKKEEEGITISQFLGTHINTVKSSAASYEKLNKFSTEIMLMNELLEEDKRLLESDTSDNIVSFVKDLLKSQNIDNSDLRLPPNFLKTFFSYYTVQTMKNLFFSLLHNVLLSSSQEKIVYNLDTIVGVIIHILQRKRDHPPVLTDIVTELFAGLMKNADAILVKTYRKQISEIFFSDSFFDSSSRALNKWKTIIEYYMNHEKNDLIDDIISKWNTSAGMFTSKHYETKQKCTAIKRVAFLLYSSATDHYLDKIDLLLKKMTENFKMNHLDSKVRIQLLLLCRIILLRLSDENLIESLRKLWPNLLNELISIMENNNKKNEEDDDYALTLEALKLIEILSLLNLEDFQLNQWIFLLDSYNVNKASFTNNEMKIARATETDKYFTPYIVPLMDAHSDFDFNEVNEDEYARENIDSHFEEEKDRYTSISRNSKKYAIVEMSHVASECTNPDSHSIKLKAETMQVKASARCTEMSKLDWKNAEQVIENDFIDSNQVQE</sequence>
<protein>
    <recommendedName>
        <fullName evidence="9">Dopey N-terminal domain-containing protein</fullName>
    </recommendedName>
</protein>
<dbReference type="GO" id="GO:0005829">
    <property type="term" value="C:cytosol"/>
    <property type="evidence" value="ECO:0007669"/>
    <property type="project" value="GOC"/>
</dbReference>
<evidence type="ECO:0000313" key="7">
    <source>
        <dbReference type="EMBL" id="CAI2382310.1"/>
    </source>
</evidence>
<feature type="region of interest" description="Disordered" evidence="4">
    <location>
        <begin position="1252"/>
        <end position="1288"/>
    </location>
</feature>
<gene>
    <name evidence="7" type="ORF">ECRASSUSDP1_LOCUS23780</name>
</gene>
<dbReference type="InterPro" id="IPR056457">
    <property type="entry name" value="DOP1_C"/>
</dbReference>
<name>A0AAD2D772_EUPCR</name>
<dbReference type="PANTHER" id="PTHR14042:SF24">
    <property type="entry name" value="PROTEIN DOPEY-1 HOMOLOG"/>
    <property type="match status" value="1"/>
</dbReference>
<evidence type="ECO:0000259" key="6">
    <source>
        <dbReference type="Pfam" id="PF24598"/>
    </source>
</evidence>
<evidence type="ECO:0000256" key="4">
    <source>
        <dbReference type="SAM" id="MobiDB-lite"/>
    </source>
</evidence>
<accession>A0AAD2D772</accession>
<dbReference type="Pfam" id="PF24598">
    <property type="entry name" value="DOP1_C"/>
    <property type="match status" value="1"/>
</dbReference>